<reference evidence="1 2" key="1">
    <citation type="submission" date="2013-07" db="EMBL/GenBank/DDBJ databases">
        <title>Genome of Archaeoglobus fulgidus.</title>
        <authorList>
            <person name="Fiebig A."/>
            <person name="Birkeland N.-K."/>
        </authorList>
    </citation>
    <scope>NUCLEOTIDE SEQUENCE [LARGE SCALE GENOMIC DNA]</scope>
    <source>
        <strain evidence="1 2">DSM 8774</strain>
    </source>
</reference>
<evidence type="ECO:0008006" key="3">
    <source>
        <dbReference type="Google" id="ProtNLM"/>
    </source>
</evidence>
<evidence type="ECO:0000313" key="2">
    <source>
        <dbReference type="Proteomes" id="UP000028501"/>
    </source>
</evidence>
<dbReference type="KEGG" id="afg:AFULGI_00019290"/>
<accession>A0A075WE58</accession>
<gene>
    <name evidence="1" type="ORF">AFULGI_00019290</name>
</gene>
<protein>
    <recommendedName>
        <fullName evidence="3">DUF4145 domain-containing protein</fullName>
    </recommendedName>
</protein>
<proteinExistence type="predicted"/>
<sequence>MKKFMINCFVHLKEICYLSDMDILENMVKNLLKYESEVHKLLSTYESAGKSRIIRLDESYKELDGLSIEQDELFREALRCVENGLFRAAHVLAWAGFIDFLHSILALHIPQIKNKKEKWKISKKEDFREYPDFQIIEAAKDVGILNKSEMKTLKGLLSKRNECAHPSDYFPDLNETLGYISELLKRIKILQMRIKEK</sequence>
<dbReference type="Proteomes" id="UP000028501">
    <property type="component" value="Chromosome"/>
</dbReference>
<evidence type="ECO:0000313" key="1">
    <source>
        <dbReference type="EMBL" id="AIG98680.1"/>
    </source>
</evidence>
<name>A0A075WE58_ARCFL</name>
<dbReference type="EMBL" id="CP006577">
    <property type="protein sequence ID" value="AIG98680.1"/>
    <property type="molecule type" value="Genomic_DNA"/>
</dbReference>
<organism evidence="1 2">
    <name type="scientific">Archaeoglobus fulgidus DSM 8774</name>
    <dbReference type="NCBI Taxonomy" id="1344584"/>
    <lineage>
        <taxon>Archaea</taxon>
        <taxon>Methanobacteriati</taxon>
        <taxon>Methanobacteriota</taxon>
        <taxon>Archaeoglobi</taxon>
        <taxon>Archaeoglobales</taxon>
        <taxon>Archaeoglobaceae</taxon>
        <taxon>Archaeoglobus</taxon>
    </lineage>
</organism>
<dbReference type="AlphaFoldDB" id="A0A075WE58"/>
<dbReference type="SMR" id="A0A075WE58"/>
<dbReference type="HOGENOM" id="CLU_1381326_0_0_2"/>